<dbReference type="PANTHER" id="PTHR11081:SF65">
    <property type="entry name" value="DNA DAMAGE-INDUCIBLE PROTEIN DIN7-RELATED"/>
    <property type="match status" value="1"/>
</dbReference>
<evidence type="ECO:0000256" key="7">
    <source>
        <dbReference type="SAM" id="MobiDB-lite"/>
    </source>
</evidence>
<dbReference type="KEGG" id="lpan:LPMP_231430"/>
<dbReference type="SUPFAM" id="SSF47807">
    <property type="entry name" value="5' to 3' exonuclease, C-terminal subdomain"/>
    <property type="match status" value="1"/>
</dbReference>
<feature type="compositionally biased region" description="Polar residues" evidence="7">
    <location>
        <begin position="859"/>
        <end position="876"/>
    </location>
</feature>
<dbReference type="InterPro" id="IPR036279">
    <property type="entry name" value="5-3_exonuclease_C_sf"/>
</dbReference>
<dbReference type="InterPro" id="IPR044752">
    <property type="entry name" value="PIN-like_EXO1"/>
</dbReference>
<dbReference type="Pfam" id="PF00867">
    <property type="entry name" value="XPG_I"/>
    <property type="match status" value="1"/>
</dbReference>
<dbReference type="FunFam" id="3.40.50.1010:FF:000093">
    <property type="entry name" value="Exonuclease, putative"/>
    <property type="match status" value="1"/>
</dbReference>
<evidence type="ECO:0000313" key="11">
    <source>
        <dbReference type="Proteomes" id="UP000063063"/>
    </source>
</evidence>
<dbReference type="PANTHER" id="PTHR11081">
    <property type="entry name" value="FLAP ENDONUCLEASE FAMILY MEMBER"/>
    <property type="match status" value="1"/>
</dbReference>
<dbReference type="InterPro" id="IPR006086">
    <property type="entry name" value="XPG-I_dom"/>
</dbReference>
<dbReference type="GO" id="GO:0006281">
    <property type="term" value="P:DNA repair"/>
    <property type="evidence" value="ECO:0007669"/>
    <property type="project" value="UniProtKB-KW"/>
</dbReference>
<evidence type="ECO:0000259" key="8">
    <source>
        <dbReference type="SMART" id="SM00484"/>
    </source>
</evidence>
<comment type="subcellular location">
    <subcellularLocation>
        <location evidence="1">Nucleus</location>
    </subcellularLocation>
</comment>
<evidence type="ECO:0000256" key="4">
    <source>
        <dbReference type="ARBA" id="ARBA00022801"/>
    </source>
</evidence>
<dbReference type="OrthoDB" id="26491at2759"/>
<dbReference type="SMART" id="SM00485">
    <property type="entry name" value="XPGN"/>
    <property type="match status" value="1"/>
</dbReference>
<feature type="domain" description="XPG-I" evidence="8">
    <location>
        <begin position="211"/>
        <end position="284"/>
    </location>
</feature>
<evidence type="ECO:0000256" key="5">
    <source>
        <dbReference type="ARBA" id="ARBA00023204"/>
    </source>
</evidence>
<evidence type="ECO:0000313" key="10">
    <source>
        <dbReference type="EMBL" id="AIN98592.1"/>
    </source>
</evidence>
<evidence type="ECO:0000256" key="6">
    <source>
        <dbReference type="ARBA" id="ARBA00023242"/>
    </source>
</evidence>
<dbReference type="VEuPathDB" id="TriTrypDB:LPMP_231430"/>
<dbReference type="AlphaFoldDB" id="A0A088RR53"/>
<keyword evidence="3" id="KW-0227">DNA damage</keyword>
<dbReference type="Proteomes" id="UP000063063">
    <property type="component" value="Chromosome 23"/>
</dbReference>
<reference evidence="10 11" key="1">
    <citation type="journal article" date="2015" name="Sci. Rep.">
        <title>The genome of Leishmania panamensis: insights into genomics of the L. (Viannia) subgenus.</title>
        <authorList>
            <person name="Llanes A."/>
            <person name="Restrepo C.M."/>
            <person name="Vecchio G.D."/>
            <person name="Anguizola F.J."/>
            <person name="Lleonart R."/>
        </authorList>
    </citation>
    <scope>NUCLEOTIDE SEQUENCE [LARGE SCALE GENOMIC DNA]</scope>
    <source>
        <strain evidence="10 11">MHOM/PA/94/PSC-1</strain>
    </source>
</reference>
<feature type="region of interest" description="Disordered" evidence="7">
    <location>
        <begin position="856"/>
        <end position="890"/>
    </location>
</feature>
<dbReference type="PRINTS" id="PR00853">
    <property type="entry name" value="XPGRADSUPER"/>
</dbReference>
<dbReference type="EMBL" id="CP009392">
    <property type="protein sequence ID" value="AIN98592.1"/>
    <property type="molecule type" value="Genomic_DNA"/>
</dbReference>
<dbReference type="SUPFAM" id="SSF88723">
    <property type="entry name" value="PIN domain-like"/>
    <property type="match status" value="1"/>
</dbReference>
<proteinExistence type="predicted"/>
<dbReference type="SMART" id="SM00484">
    <property type="entry name" value="XPGI"/>
    <property type="match status" value="1"/>
</dbReference>
<name>A0A088RR53_LEIPA</name>
<keyword evidence="6" id="KW-0539">Nucleus</keyword>
<dbReference type="Gene3D" id="1.10.150.20">
    <property type="entry name" value="5' to 3' exonuclease, C-terminal subdomain"/>
    <property type="match status" value="1"/>
</dbReference>
<feature type="region of interest" description="Disordered" evidence="7">
    <location>
        <begin position="607"/>
        <end position="627"/>
    </location>
</feature>
<dbReference type="Gene3D" id="3.40.50.1010">
    <property type="entry name" value="5'-nuclease"/>
    <property type="match status" value="1"/>
</dbReference>
<dbReference type="InterPro" id="IPR006084">
    <property type="entry name" value="XPG/Rad2"/>
</dbReference>
<dbReference type="VEuPathDB" id="TriTrypDB:LPAL13_230022300"/>
<keyword evidence="5" id="KW-0234">DNA repair</keyword>
<organism evidence="10 11">
    <name type="scientific">Leishmania panamensis</name>
    <dbReference type="NCBI Taxonomy" id="5679"/>
    <lineage>
        <taxon>Eukaryota</taxon>
        <taxon>Discoba</taxon>
        <taxon>Euglenozoa</taxon>
        <taxon>Kinetoplastea</taxon>
        <taxon>Metakinetoplastina</taxon>
        <taxon>Trypanosomatida</taxon>
        <taxon>Trypanosomatidae</taxon>
        <taxon>Leishmaniinae</taxon>
        <taxon>Leishmania</taxon>
        <taxon>Leishmania guyanensis species complex</taxon>
    </lineage>
</organism>
<keyword evidence="2" id="KW-0540">Nuclease</keyword>
<dbReference type="Pfam" id="PF00752">
    <property type="entry name" value="XPG_N"/>
    <property type="match status" value="2"/>
</dbReference>
<sequence length="1009" mass="108500">MGIKGLWQALREYVDDGHLSQFRGQRVAVDMYVWLHRCVHRSVRIRTEAVIAFFDAKYSSITGSTGADSLDSRGDTATLASPSPAPLSLDDILVIDDQFVTLVLDKVSALQRFGVIPVCVFDGAEMPMKGGTDEERQRRRAEAFQGALTKLEQLYCDARRRRGCTAEDHADGTRIALPRDTRPYEEAVQLLAKAADISTELAHAVIQVLKEERHVECIVAPYEADAQLAYLCRQGYVVAAASEDSDLIAYYCPCIISKLDTFSGKCEVLQPPLCAPHFFRRMAATRVTTSTAATMLLKSATANRRAAAVDDAIGHGHDGVNSVHARMRASALKSLQCPHYSFNGAVGASTDEGAISAAVATAFTYESFLLGCILSGCDYVPNLRSIGVKKAFKLVAHATSLRQCFTTLEREFGFPADELRRYRHRILEAFYCFAHHLVYSPLTQEIVTYHPLPGTDRGGTAELKTRLVGQRWSAQIAQEVCVQCLKDPCTLQLYRGVYQPCVTQYLQRTRRGQTSLRAYAGFQEMSSSRVVVHVEKQQRDGLATSQREHAQCSFGPPLKKQRVASGFLGSSAALPQTSSSSQQPAEVVVVRSRFFMVRGRTAVCEQWSTSETDNEGDVESGESKEPMVVPRRAAVCPADPMIDPNTGCRSPFSSLAHRPSSPALLSITRAASGTLTDDSASGVGSTVTSTVRCTAGMTGANETWEMSDVRNTSDCARRDETAESLSTVSWMGMDGASASAASLLCRTSSTLFMGDSESMRDEECGVEGEDMARHAPVVREGARKVGGLTEIPGVEPYVHGIAQDTNSTVEAAGAQGMSSAPSPPRCDCPFGYWQCNRAHSVFESCFVGRHWSHDEGPLPSSSLERPTARASASVTGSSATLSPSPASPLQRLAMSPVGSVASGYVSRAFRPPRSTAAASAPPLPAAGKSQATPLYVCNTNAKGVDLAVLRSSSKAEPLAAAPLTLLPSSAFLSSPADGDATSRAAPPPLPTPPAAVHVAIFEKMSFKKT</sequence>
<gene>
    <name evidence="10" type="ORF">LPMP_231430</name>
</gene>
<feature type="compositionally biased region" description="Low complexity" evidence="7">
    <location>
        <begin position="877"/>
        <end position="889"/>
    </location>
</feature>
<dbReference type="eggNOG" id="KOG2518">
    <property type="taxonomic scope" value="Eukaryota"/>
</dbReference>
<feature type="domain" description="XPG N-terminal" evidence="9">
    <location>
        <begin position="1"/>
        <end position="143"/>
    </location>
</feature>
<accession>A0A088RR53</accession>
<evidence type="ECO:0000256" key="1">
    <source>
        <dbReference type="ARBA" id="ARBA00004123"/>
    </source>
</evidence>
<dbReference type="FunFam" id="1.10.150.20:FF:000124">
    <property type="entry name" value="Exonuclease, putative"/>
    <property type="match status" value="1"/>
</dbReference>
<dbReference type="GeneID" id="22575348"/>
<evidence type="ECO:0000259" key="9">
    <source>
        <dbReference type="SMART" id="SM00485"/>
    </source>
</evidence>
<keyword evidence="11" id="KW-1185">Reference proteome</keyword>
<dbReference type="CDD" id="cd09857">
    <property type="entry name" value="PIN_EXO1"/>
    <property type="match status" value="1"/>
</dbReference>
<dbReference type="InterPro" id="IPR029060">
    <property type="entry name" value="PIN-like_dom_sf"/>
</dbReference>
<evidence type="ECO:0000256" key="3">
    <source>
        <dbReference type="ARBA" id="ARBA00022763"/>
    </source>
</evidence>
<dbReference type="GO" id="GO:0017108">
    <property type="term" value="F:5'-flap endonuclease activity"/>
    <property type="evidence" value="ECO:0007669"/>
    <property type="project" value="TreeGrafter"/>
</dbReference>
<dbReference type="RefSeq" id="XP_010699299.1">
    <property type="nucleotide sequence ID" value="XM_010700997.1"/>
</dbReference>
<dbReference type="GO" id="GO:0046872">
    <property type="term" value="F:metal ion binding"/>
    <property type="evidence" value="ECO:0007669"/>
    <property type="project" value="InterPro"/>
</dbReference>
<protein>
    <submittedName>
        <fullName evidence="10">DNA excision repair protein, putative</fullName>
    </submittedName>
</protein>
<evidence type="ECO:0000256" key="2">
    <source>
        <dbReference type="ARBA" id="ARBA00022722"/>
    </source>
</evidence>
<keyword evidence="4" id="KW-0378">Hydrolase</keyword>
<dbReference type="InterPro" id="IPR006085">
    <property type="entry name" value="XPG_DNA_repair_N"/>
</dbReference>
<dbReference type="GO" id="GO:0005634">
    <property type="term" value="C:nucleus"/>
    <property type="evidence" value="ECO:0007669"/>
    <property type="project" value="UniProtKB-SubCell"/>
</dbReference>